<evidence type="ECO:0000313" key="2">
    <source>
        <dbReference type="Proteomes" id="UP000009062"/>
    </source>
</evidence>
<dbReference type="eggNOG" id="arCOG01354">
    <property type="taxonomic scope" value="Archaea"/>
</dbReference>
<organism evidence="1 2">
    <name type="scientific">Pyrobaculum oguniense (strain DSM 13380 / JCM 10595 / TE7)</name>
    <dbReference type="NCBI Taxonomy" id="698757"/>
    <lineage>
        <taxon>Archaea</taxon>
        <taxon>Thermoproteota</taxon>
        <taxon>Thermoprotei</taxon>
        <taxon>Thermoproteales</taxon>
        <taxon>Thermoproteaceae</taxon>
        <taxon>Pyrobaculum</taxon>
    </lineage>
</organism>
<evidence type="ECO:0000313" key="1">
    <source>
        <dbReference type="EMBL" id="AFA38175.1"/>
    </source>
</evidence>
<accession>H6Q672</accession>
<dbReference type="KEGG" id="pog:Pogu_0148"/>
<evidence type="ECO:0008006" key="3">
    <source>
        <dbReference type="Google" id="ProtNLM"/>
    </source>
</evidence>
<dbReference type="STRING" id="698757.Pogu_0148"/>
<protein>
    <recommendedName>
        <fullName evidence="3">KEOPS complex Pcc1-like subunit</fullName>
    </recommendedName>
</protein>
<reference evidence="1 2" key="1">
    <citation type="journal article" date="2012" name="Stand. Genomic Sci.">
        <title>Complete genome sequence of Pyrobaculum oguniense.</title>
        <authorList>
            <person name="Bernick D.L."/>
            <person name="Karplus K."/>
            <person name="Lui L.M."/>
            <person name="Coker J.K."/>
            <person name="Murphy J.N."/>
            <person name="Chan P.P."/>
            <person name="Cozen A.E."/>
            <person name="Lowe T.M."/>
        </authorList>
    </citation>
    <scope>NUCLEOTIDE SEQUENCE [LARGE SCALE GENOMIC DNA]</scope>
    <source>
        <strain evidence="1 2">TE7</strain>
    </source>
</reference>
<dbReference type="HOGENOM" id="CLU_191159_0_0_2"/>
<dbReference type="AlphaFoldDB" id="H6Q672"/>
<gene>
    <name evidence="1" type="ordered locus">Pogu_0148</name>
</gene>
<proteinExistence type="predicted"/>
<keyword evidence="2" id="KW-1185">Reference proteome</keyword>
<dbReference type="EMBL" id="CP003316">
    <property type="protein sequence ID" value="AFA38175.1"/>
    <property type="molecule type" value="Genomic_DNA"/>
</dbReference>
<dbReference type="NCBIfam" id="NF011470">
    <property type="entry name" value="PRK14887.1"/>
    <property type="match status" value="1"/>
</dbReference>
<dbReference type="Proteomes" id="UP000009062">
    <property type="component" value="Chromosome"/>
</dbReference>
<name>H6Q672_PYROT</name>
<sequence length="83" mass="9628">MKRVRITLNTSIDCSFSNAVKPDDVDLPDGMEIRHECLDNKWRISITYVVDTPKDILTLRNTLDEIVRSLQVIEKVILRQSSR</sequence>